<accession>A0ABV5KAT5</accession>
<dbReference type="Pfam" id="PF04231">
    <property type="entry name" value="Endonuclease_1"/>
    <property type="match status" value="1"/>
</dbReference>
<keyword evidence="1" id="KW-0540">Nuclease</keyword>
<feature type="region of interest" description="Disordered" evidence="3">
    <location>
        <begin position="1"/>
        <end position="30"/>
    </location>
</feature>
<dbReference type="Gene3D" id="2.60.40.10">
    <property type="entry name" value="Immunoglobulins"/>
    <property type="match status" value="2"/>
</dbReference>
<name>A0ABV5KAT5_9ACTN</name>
<evidence type="ECO:0000313" key="5">
    <source>
        <dbReference type="EMBL" id="MFB9312990.1"/>
    </source>
</evidence>
<keyword evidence="2" id="KW-0378">Hydrolase</keyword>
<dbReference type="Gene3D" id="2.60.40.3440">
    <property type="match status" value="6"/>
</dbReference>
<dbReference type="CDD" id="cd11304">
    <property type="entry name" value="Cadherin_repeat"/>
    <property type="match status" value="1"/>
</dbReference>
<dbReference type="NCBIfam" id="NF012211">
    <property type="entry name" value="tand_rpt_95"/>
    <property type="match status" value="5"/>
</dbReference>
<evidence type="ECO:0000313" key="6">
    <source>
        <dbReference type="Proteomes" id="UP001589750"/>
    </source>
</evidence>
<dbReference type="PANTHER" id="PTHR33607">
    <property type="entry name" value="ENDONUCLEASE-1"/>
    <property type="match status" value="1"/>
</dbReference>
<dbReference type="SUPFAM" id="SSF54060">
    <property type="entry name" value="His-Me finger endonucleases"/>
    <property type="match status" value="1"/>
</dbReference>
<dbReference type="SUPFAM" id="SSF49313">
    <property type="entry name" value="Cadherin-like"/>
    <property type="match status" value="1"/>
</dbReference>
<dbReference type="InterPro" id="IPR044925">
    <property type="entry name" value="His-Me_finger_sf"/>
</dbReference>
<dbReference type="Pfam" id="PF16640">
    <property type="entry name" value="Big_3_5"/>
    <property type="match status" value="1"/>
</dbReference>
<reference evidence="5 6" key="1">
    <citation type="submission" date="2024-09" db="EMBL/GenBank/DDBJ databases">
        <authorList>
            <person name="Sun Q."/>
            <person name="Mori K."/>
        </authorList>
    </citation>
    <scope>NUCLEOTIDE SEQUENCE [LARGE SCALE GENOMIC DNA]</scope>
    <source>
        <strain evidence="5 6">JCM 9626</strain>
    </source>
</reference>
<feature type="compositionally biased region" description="Low complexity" evidence="3">
    <location>
        <begin position="286"/>
        <end position="305"/>
    </location>
</feature>
<dbReference type="InterPro" id="IPR017868">
    <property type="entry name" value="Filamin/ABP280_repeat-like"/>
</dbReference>
<dbReference type="InterPro" id="IPR002126">
    <property type="entry name" value="Cadherin-like_dom"/>
</dbReference>
<evidence type="ECO:0000259" key="4">
    <source>
        <dbReference type="PROSITE" id="PS50268"/>
    </source>
</evidence>
<dbReference type="InterPro" id="IPR013783">
    <property type="entry name" value="Ig-like_fold"/>
</dbReference>
<feature type="compositionally biased region" description="Basic and acidic residues" evidence="3">
    <location>
        <begin position="21"/>
        <end position="30"/>
    </location>
</feature>
<evidence type="ECO:0000256" key="2">
    <source>
        <dbReference type="ARBA" id="ARBA00022801"/>
    </source>
</evidence>
<dbReference type="Pfam" id="PF17963">
    <property type="entry name" value="Big_9"/>
    <property type="match status" value="6"/>
</dbReference>
<keyword evidence="6" id="KW-1185">Reference proteome</keyword>
<feature type="compositionally biased region" description="Low complexity" evidence="3">
    <location>
        <begin position="1"/>
        <end position="20"/>
    </location>
</feature>
<organism evidence="5 6">
    <name type="scientific">Nocardioides plantarum</name>
    <dbReference type="NCBI Taxonomy" id="29299"/>
    <lineage>
        <taxon>Bacteria</taxon>
        <taxon>Bacillati</taxon>
        <taxon>Actinomycetota</taxon>
        <taxon>Actinomycetes</taxon>
        <taxon>Propionibacteriales</taxon>
        <taxon>Nocardioidaceae</taxon>
        <taxon>Nocardioides</taxon>
    </lineage>
</organism>
<proteinExistence type="predicted"/>
<feature type="domain" description="Cadherin" evidence="4">
    <location>
        <begin position="479"/>
        <end position="574"/>
    </location>
</feature>
<feature type="region of interest" description="Disordered" evidence="3">
    <location>
        <begin position="842"/>
        <end position="867"/>
    </location>
</feature>
<sequence>MLALGPATAQAAPAATATTTDARRDAPHDPDTYYAGTSGLSGATLAAQLHTIIKGHTKLSYSGVYDALPVTDPDPARPGYLIDFYSGTSILASNRCGSSCAGGAWNREHTWPQSHGNFGTSAGIGTDLHHMRPEFGTTNSSRGNLDFDDTASGTVPDCAVCTRDSDSFEGRDATKGDLARGLLYMAVRYEGDSGELNLKMNDRTCNESGTPNMGKLSTLVAWSLADPPDDRERARNDLVDGTYQHNRNPFIDHPEWVTSVFGDGVGQGPACGSTSGSDYAPGGSGPANTAPTASPRTATTTEDSPVTATLAATDADGDTLTWSVVSGRGPAHGTASITQGAPAQLSYTPAADFHGTDAVGVRVSDGRGGTADTTVTITVTPVNDPPVAAAASLTAPAGAGTAVTLLGSDVDGDALTYAVLAQPAHGTVALDGATATYTPTAGYAGPDTFTYTVRDPSGATSEAATVSITVTAAVSHDPVAAADQVTTPEDQPVTVTLTATDPDGDPLSYSLGRRPAHGTVRLAGDRATYTPERDFHGADSFTFTASDPSTVSAPATVSIVVTPVNDAPVATPASATTRESNPVVLALSGSDVDGDTLTYALASAPMHGTVTLAGAQASYTPAAGFSGTDSFTWTVSDGAATTTATATVTVTPNRRPTTAAVSATTTEDSSGVTVVLAGTDSDDDPLTYAAVAAPEHGTVEVAGGTATYTPAPGFSGTDTFTYTASDGLSTSVPATVTVTVVPVNHPPTVSPVVVTTTAGTPVTVTLVDLGATDPDDDAVTISAVSSERAVVSQDGRTVTYTPTVRSGTDAFLVTVTDARGATSQAEVTVTITARAATLSLSTPKATRGSRVTTTITARGPSGPRPTGTVTLRTTGKTLGTATLRADGTATVSWIPTKAGATSLAADYSGDATLFAPSTTPVSKIAVARSASRLGFTSGTLKRGRAGVLKVSVRSVSGAYATGKVQLTVAGRKITATLTKGVARFTVAKLPQATRLSVSARYVGDTQYAAGSATHTYAIGK</sequence>
<dbReference type="InterPro" id="IPR015919">
    <property type="entry name" value="Cadherin-like_sf"/>
</dbReference>
<comment type="caution">
    <text evidence="5">The sequence shown here is derived from an EMBL/GenBank/DDBJ whole genome shotgun (WGS) entry which is preliminary data.</text>
</comment>
<evidence type="ECO:0000256" key="1">
    <source>
        <dbReference type="ARBA" id="ARBA00022722"/>
    </source>
</evidence>
<feature type="compositionally biased region" description="Polar residues" evidence="3">
    <location>
        <begin position="842"/>
        <end position="856"/>
    </location>
</feature>
<dbReference type="Proteomes" id="UP001589750">
    <property type="component" value="Unassembled WGS sequence"/>
</dbReference>
<dbReference type="PROSITE" id="PS50194">
    <property type="entry name" value="FILAMIN_REPEAT"/>
    <property type="match status" value="1"/>
</dbReference>
<evidence type="ECO:0000256" key="3">
    <source>
        <dbReference type="SAM" id="MobiDB-lite"/>
    </source>
</evidence>
<protein>
    <submittedName>
        <fullName evidence="5">Ig-like domain-containing protein</fullName>
    </submittedName>
</protein>
<gene>
    <name evidence="5" type="ORF">ACFFRI_08035</name>
</gene>
<dbReference type="PANTHER" id="PTHR33607:SF2">
    <property type="entry name" value="ENDONUCLEASE-1"/>
    <property type="match status" value="1"/>
</dbReference>
<dbReference type="PROSITE" id="PS50268">
    <property type="entry name" value="CADHERIN_2"/>
    <property type="match status" value="2"/>
</dbReference>
<dbReference type="RefSeq" id="WP_211351326.1">
    <property type="nucleotide sequence ID" value="NZ_JBHMDG010000010.1"/>
</dbReference>
<dbReference type="EMBL" id="JBHMDG010000010">
    <property type="protein sequence ID" value="MFB9312990.1"/>
    <property type="molecule type" value="Genomic_DNA"/>
</dbReference>
<feature type="domain" description="Cadherin" evidence="4">
    <location>
        <begin position="292"/>
        <end position="388"/>
    </location>
</feature>
<dbReference type="InterPro" id="IPR007346">
    <property type="entry name" value="Endonuclease-I"/>
</dbReference>
<dbReference type="InterPro" id="IPR032109">
    <property type="entry name" value="Big_3_5"/>
</dbReference>
<feature type="region of interest" description="Disordered" evidence="3">
    <location>
        <begin position="268"/>
        <end position="305"/>
    </location>
</feature>